<gene>
    <name evidence="2" type="ORF">G2W53_037881</name>
</gene>
<comment type="caution">
    <text evidence="2">The sequence shown here is derived from an EMBL/GenBank/DDBJ whole genome shotgun (WGS) entry which is preliminary data.</text>
</comment>
<reference evidence="2" key="1">
    <citation type="submission" date="2020-09" db="EMBL/GenBank/DDBJ databases">
        <title>Genome-Enabled Discovery of Anthraquinone Biosynthesis in Senna tora.</title>
        <authorList>
            <person name="Kang S.-H."/>
            <person name="Pandey R.P."/>
            <person name="Lee C.-M."/>
            <person name="Sim J.-S."/>
            <person name="Jeong J.-T."/>
            <person name="Choi B.-S."/>
            <person name="Jung M."/>
            <person name="Ginzburg D."/>
            <person name="Zhao K."/>
            <person name="Won S.Y."/>
            <person name="Oh T.-J."/>
            <person name="Yu Y."/>
            <person name="Kim N.-H."/>
            <person name="Lee O.R."/>
            <person name="Lee T.-H."/>
            <person name="Bashyal P."/>
            <person name="Kim T.-S."/>
            <person name="Lee W.-H."/>
            <person name="Kawkins C."/>
            <person name="Kim C.-K."/>
            <person name="Kim J.S."/>
            <person name="Ahn B.O."/>
            <person name="Rhee S.Y."/>
            <person name="Sohng J.K."/>
        </authorList>
    </citation>
    <scope>NUCLEOTIDE SEQUENCE</scope>
    <source>
        <tissue evidence="2">Leaf</tissue>
    </source>
</reference>
<evidence type="ECO:0000313" key="2">
    <source>
        <dbReference type="EMBL" id="KAF7805720.1"/>
    </source>
</evidence>
<dbReference type="GO" id="GO:0010150">
    <property type="term" value="P:leaf senescence"/>
    <property type="evidence" value="ECO:0007669"/>
    <property type="project" value="UniProtKB-ARBA"/>
</dbReference>
<dbReference type="PANTHER" id="PTHR33083:SF114">
    <property type="entry name" value="OS10G0481000 PROTEIN"/>
    <property type="match status" value="1"/>
</dbReference>
<comment type="similarity">
    <text evidence="1">Belongs to the senescence regulator S40 family.</text>
</comment>
<keyword evidence="3" id="KW-1185">Reference proteome</keyword>
<dbReference type="Pfam" id="PF04520">
    <property type="entry name" value="Senescence_reg"/>
    <property type="match status" value="1"/>
</dbReference>
<dbReference type="Proteomes" id="UP000634136">
    <property type="component" value="Unassembled WGS sequence"/>
</dbReference>
<dbReference type="OrthoDB" id="684536at2759"/>
<dbReference type="AlphaFoldDB" id="A0A834SJZ2"/>
<accession>A0A834SJZ2</accession>
<dbReference type="EMBL" id="JAAIUW010000012">
    <property type="protein sequence ID" value="KAF7805720.1"/>
    <property type="molecule type" value="Genomic_DNA"/>
</dbReference>
<protein>
    <submittedName>
        <fullName evidence="2">Senescence regulator</fullName>
    </submittedName>
</protein>
<organism evidence="2 3">
    <name type="scientific">Senna tora</name>
    <dbReference type="NCBI Taxonomy" id="362788"/>
    <lineage>
        <taxon>Eukaryota</taxon>
        <taxon>Viridiplantae</taxon>
        <taxon>Streptophyta</taxon>
        <taxon>Embryophyta</taxon>
        <taxon>Tracheophyta</taxon>
        <taxon>Spermatophyta</taxon>
        <taxon>Magnoliopsida</taxon>
        <taxon>eudicotyledons</taxon>
        <taxon>Gunneridae</taxon>
        <taxon>Pentapetalae</taxon>
        <taxon>rosids</taxon>
        <taxon>fabids</taxon>
        <taxon>Fabales</taxon>
        <taxon>Fabaceae</taxon>
        <taxon>Caesalpinioideae</taxon>
        <taxon>Cassia clade</taxon>
        <taxon>Senna</taxon>
    </lineage>
</organism>
<evidence type="ECO:0000313" key="3">
    <source>
        <dbReference type="Proteomes" id="UP000634136"/>
    </source>
</evidence>
<sequence>MPPHVMVARKSAQTCSVLEGAGRTLKGRDLRMVRNAVWRQTGFID</sequence>
<evidence type="ECO:0000256" key="1">
    <source>
        <dbReference type="ARBA" id="ARBA00034773"/>
    </source>
</evidence>
<proteinExistence type="inferred from homology"/>
<dbReference type="PANTHER" id="PTHR33083">
    <property type="entry name" value="EXPRESSED PROTEIN"/>
    <property type="match status" value="1"/>
</dbReference>
<name>A0A834SJZ2_9FABA</name>
<dbReference type="InterPro" id="IPR007608">
    <property type="entry name" value="Senescence_reg_S40"/>
</dbReference>